<feature type="domain" description="Cytochrome oxidase subunit II transmembrane region profile" evidence="19">
    <location>
        <begin position="70"/>
        <end position="165"/>
    </location>
</feature>
<keyword evidence="3 14" id="KW-0813">Transport</keyword>
<dbReference type="InterPro" id="IPR014222">
    <property type="entry name" value="Cyt_c_oxidase_su2"/>
</dbReference>
<comment type="cofactor">
    <cofactor evidence="15">
        <name>Cu cation</name>
        <dbReference type="ChEBI" id="CHEBI:23378"/>
    </cofactor>
    <text evidence="15">Binds a copper A center.</text>
</comment>
<evidence type="ECO:0000256" key="16">
    <source>
        <dbReference type="SAM" id="Phobius"/>
    </source>
</evidence>
<evidence type="ECO:0000313" key="21">
    <source>
        <dbReference type="Proteomes" id="UP001589865"/>
    </source>
</evidence>
<dbReference type="InterPro" id="IPR002429">
    <property type="entry name" value="CcO_II-like_C"/>
</dbReference>
<evidence type="ECO:0000256" key="1">
    <source>
        <dbReference type="ARBA" id="ARBA00004141"/>
    </source>
</evidence>
<protein>
    <recommendedName>
        <fullName evidence="15">Cytochrome c oxidase subunit 2</fullName>
        <ecNumber evidence="15">7.1.1.9</ecNumber>
    </recommendedName>
</protein>
<keyword evidence="11 16" id="KW-0472">Membrane</keyword>
<dbReference type="EMBL" id="JBHLUN010000036">
    <property type="protein sequence ID" value="MFC0411048.1"/>
    <property type="molecule type" value="Genomic_DNA"/>
</dbReference>
<evidence type="ECO:0000256" key="7">
    <source>
        <dbReference type="ARBA" id="ARBA00022967"/>
    </source>
</evidence>
<keyword evidence="6 15" id="KW-0479">Metal-binding</keyword>
<keyword evidence="4 14" id="KW-0679">Respiratory chain</keyword>
<keyword evidence="21" id="KW-1185">Reference proteome</keyword>
<dbReference type="InterPro" id="IPR034210">
    <property type="entry name" value="CcO_II_C"/>
</dbReference>
<evidence type="ECO:0000256" key="3">
    <source>
        <dbReference type="ARBA" id="ARBA00022448"/>
    </source>
</evidence>
<evidence type="ECO:0000259" key="18">
    <source>
        <dbReference type="PROSITE" id="PS50857"/>
    </source>
</evidence>
<dbReference type="Proteomes" id="UP001589865">
    <property type="component" value="Unassembled WGS sequence"/>
</dbReference>
<feature type="domain" description="Cytochrome oxidase subunit II copper A binding" evidence="18">
    <location>
        <begin position="166"/>
        <end position="299"/>
    </location>
</feature>
<dbReference type="InterPro" id="IPR036257">
    <property type="entry name" value="Cyt_c_oxidase_su2_TM_sf"/>
</dbReference>
<evidence type="ECO:0000256" key="5">
    <source>
        <dbReference type="ARBA" id="ARBA00022692"/>
    </source>
</evidence>
<evidence type="ECO:0000256" key="9">
    <source>
        <dbReference type="ARBA" id="ARBA00022989"/>
    </source>
</evidence>
<comment type="function">
    <text evidence="12 15">Subunits I and II form the functional core of the enzyme complex. Electrons originating in cytochrome c are transferred via heme a and Cu(A) to the binuclear center formed by heme a3 and Cu(B).</text>
</comment>
<reference evidence="20 21" key="1">
    <citation type="submission" date="2024-09" db="EMBL/GenBank/DDBJ databases">
        <authorList>
            <person name="Sun Q."/>
            <person name="Mori K."/>
        </authorList>
    </citation>
    <scope>NUCLEOTIDE SEQUENCE [LARGE SCALE GENOMIC DNA]</scope>
    <source>
        <strain evidence="20 21">TBRC 5777</strain>
    </source>
</reference>
<dbReference type="PANTHER" id="PTHR22888:SF9">
    <property type="entry name" value="CYTOCHROME C OXIDASE SUBUNIT 2"/>
    <property type="match status" value="1"/>
</dbReference>
<sequence length="325" mass="35316">MRRIIATALALTGGALGAAAAPFAAALAQGAGTPGDVAAGSPPVAGTAATQGAGSAADAGLTHGPAMIGAPHNWGLGLQEAAGPVKEAIHNFNDLVLWIIIAITAFVGILLLWVIWRYNARRNPVPSRTSHHTYLEIAWTVLPVLILLVIAIPSFRLIYYEDRAVEPDMTIAVQGRQWYWHYGYPDNGNFEFDSYPVAEADLKPGQLRNLAVDNPLVVPVGAKVRVLTTGHDVIHSFFVPSLGVQKYSIPGRSMETWFEADREGTFYGQCNQICGTNHWFMPIAVRVVSRPEFDAWVAEARTRFARNEGPGWPEELRTTVAENRP</sequence>
<dbReference type="InterPro" id="IPR001505">
    <property type="entry name" value="Copper_CuA"/>
</dbReference>
<keyword evidence="10 15" id="KW-0186">Copper</keyword>
<evidence type="ECO:0000256" key="2">
    <source>
        <dbReference type="ARBA" id="ARBA00007866"/>
    </source>
</evidence>
<feature type="transmembrane region" description="Helical" evidence="16">
    <location>
        <begin position="95"/>
        <end position="116"/>
    </location>
</feature>
<feature type="signal peptide" evidence="17">
    <location>
        <begin position="1"/>
        <end position="20"/>
    </location>
</feature>
<dbReference type="PROSITE" id="PS50999">
    <property type="entry name" value="COX2_TM"/>
    <property type="match status" value="1"/>
</dbReference>
<feature type="transmembrane region" description="Helical" evidence="16">
    <location>
        <begin position="137"/>
        <end position="159"/>
    </location>
</feature>
<accession>A0ABV6JZC4</accession>
<dbReference type="SUPFAM" id="SSF81464">
    <property type="entry name" value="Cytochrome c oxidase subunit II-like, transmembrane region"/>
    <property type="match status" value="1"/>
</dbReference>
<organism evidence="20 21">
    <name type="scientific">Roseomonas elaeocarpi</name>
    <dbReference type="NCBI Taxonomy" id="907779"/>
    <lineage>
        <taxon>Bacteria</taxon>
        <taxon>Pseudomonadati</taxon>
        <taxon>Pseudomonadota</taxon>
        <taxon>Alphaproteobacteria</taxon>
        <taxon>Acetobacterales</taxon>
        <taxon>Roseomonadaceae</taxon>
        <taxon>Roseomonas</taxon>
    </lineage>
</organism>
<dbReference type="NCBIfam" id="TIGR02866">
    <property type="entry name" value="CoxB"/>
    <property type="match status" value="1"/>
</dbReference>
<evidence type="ECO:0000256" key="6">
    <source>
        <dbReference type="ARBA" id="ARBA00022723"/>
    </source>
</evidence>
<dbReference type="PROSITE" id="PS50857">
    <property type="entry name" value="COX2_CUA"/>
    <property type="match status" value="1"/>
</dbReference>
<dbReference type="InterPro" id="IPR011759">
    <property type="entry name" value="Cyt_c_oxidase_su2_TM_dom"/>
</dbReference>
<evidence type="ECO:0000256" key="11">
    <source>
        <dbReference type="ARBA" id="ARBA00023136"/>
    </source>
</evidence>
<evidence type="ECO:0000256" key="12">
    <source>
        <dbReference type="ARBA" id="ARBA00024688"/>
    </source>
</evidence>
<keyword evidence="17" id="KW-0732">Signal</keyword>
<comment type="caution">
    <text evidence="20">The sequence shown here is derived from an EMBL/GenBank/DDBJ whole genome shotgun (WGS) entry which is preliminary data.</text>
</comment>
<dbReference type="Pfam" id="PF00116">
    <property type="entry name" value="COX2"/>
    <property type="match status" value="1"/>
</dbReference>
<name>A0ABV6JZC4_9PROT</name>
<dbReference type="Gene3D" id="2.60.40.420">
    <property type="entry name" value="Cupredoxins - blue copper proteins"/>
    <property type="match status" value="1"/>
</dbReference>
<dbReference type="PROSITE" id="PS00078">
    <property type="entry name" value="COX2"/>
    <property type="match status" value="1"/>
</dbReference>
<dbReference type="Gene3D" id="1.10.287.90">
    <property type="match status" value="1"/>
</dbReference>
<evidence type="ECO:0000256" key="4">
    <source>
        <dbReference type="ARBA" id="ARBA00022660"/>
    </source>
</evidence>
<evidence type="ECO:0000256" key="10">
    <source>
        <dbReference type="ARBA" id="ARBA00023008"/>
    </source>
</evidence>
<dbReference type="PANTHER" id="PTHR22888">
    <property type="entry name" value="CYTOCHROME C OXIDASE, SUBUNIT II"/>
    <property type="match status" value="1"/>
</dbReference>
<evidence type="ECO:0000313" key="20">
    <source>
        <dbReference type="EMBL" id="MFC0411048.1"/>
    </source>
</evidence>
<proteinExistence type="inferred from homology"/>
<evidence type="ECO:0000256" key="15">
    <source>
        <dbReference type="RuleBase" id="RU004024"/>
    </source>
</evidence>
<dbReference type="InterPro" id="IPR045187">
    <property type="entry name" value="CcO_II"/>
</dbReference>
<dbReference type="CDD" id="cd13912">
    <property type="entry name" value="CcO_II_C"/>
    <property type="match status" value="1"/>
</dbReference>
<dbReference type="EC" id="7.1.1.9" evidence="15"/>
<comment type="catalytic activity">
    <reaction evidence="13 15">
        <text>4 Fe(II)-[cytochrome c] + O2 + 8 H(+)(in) = 4 Fe(III)-[cytochrome c] + 2 H2O + 4 H(+)(out)</text>
        <dbReference type="Rhea" id="RHEA:11436"/>
        <dbReference type="Rhea" id="RHEA-COMP:10350"/>
        <dbReference type="Rhea" id="RHEA-COMP:14399"/>
        <dbReference type="ChEBI" id="CHEBI:15377"/>
        <dbReference type="ChEBI" id="CHEBI:15378"/>
        <dbReference type="ChEBI" id="CHEBI:15379"/>
        <dbReference type="ChEBI" id="CHEBI:29033"/>
        <dbReference type="ChEBI" id="CHEBI:29034"/>
        <dbReference type="EC" id="7.1.1.9"/>
    </reaction>
</comment>
<evidence type="ECO:0000256" key="17">
    <source>
        <dbReference type="SAM" id="SignalP"/>
    </source>
</evidence>
<keyword evidence="8 14" id="KW-0249">Electron transport</keyword>
<keyword evidence="5 14" id="KW-0812">Transmembrane</keyword>
<dbReference type="RefSeq" id="WP_377046801.1">
    <property type="nucleotide sequence ID" value="NZ_JBHLUN010000036.1"/>
</dbReference>
<evidence type="ECO:0000256" key="13">
    <source>
        <dbReference type="ARBA" id="ARBA00047816"/>
    </source>
</evidence>
<dbReference type="SUPFAM" id="SSF49503">
    <property type="entry name" value="Cupredoxins"/>
    <property type="match status" value="1"/>
</dbReference>
<gene>
    <name evidence="20" type="primary">coxB</name>
    <name evidence="20" type="ORF">ACFFGY_22610</name>
</gene>
<dbReference type="InterPro" id="IPR008972">
    <property type="entry name" value="Cupredoxin"/>
</dbReference>
<dbReference type="PRINTS" id="PR01166">
    <property type="entry name" value="CYCOXIDASEII"/>
</dbReference>
<keyword evidence="9 16" id="KW-1133">Transmembrane helix</keyword>
<comment type="similarity">
    <text evidence="2 14">Belongs to the cytochrome c oxidase subunit 2 family.</text>
</comment>
<feature type="chain" id="PRO_5046437470" description="Cytochrome c oxidase subunit 2" evidence="17">
    <location>
        <begin position="21"/>
        <end position="325"/>
    </location>
</feature>
<keyword evidence="7" id="KW-1278">Translocase</keyword>
<evidence type="ECO:0000256" key="14">
    <source>
        <dbReference type="RuleBase" id="RU000456"/>
    </source>
</evidence>
<evidence type="ECO:0000256" key="8">
    <source>
        <dbReference type="ARBA" id="ARBA00022982"/>
    </source>
</evidence>
<dbReference type="Pfam" id="PF02790">
    <property type="entry name" value="COX2_TM"/>
    <property type="match status" value="1"/>
</dbReference>
<comment type="subcellular location">
    <subcellularLocation>
        <location evidence="14">Cell membrane</location>
        <topology evidence="14">Multi-pass membrane protein</topology>
    </subcellularLocation>
    <subcellularLocation>
        <location evidence="1">Membrane</location>
        <topology evidence="1">Multi-pass membrane protein</topology>
    </subcellularLocation>
</comment>
<evidence type="ECO:0000259" key="19">
    <source>
        <dbReference type="PROSITE" id="PS50999"/>
    </source>
</evidence>